<dbReference type="AlphaFoldDB" id="A0A409YEG3"/>
<evidence type="ECO:0000256" key="2">
    <source>
        <dbReference type="SAM" id="MobiDB-lite"/>
    </source>
</evidence>
<feature type="region of interest" description="Disordered" evidence="2">
    <location>
        <begin position="145"/>
        <end position="189"/>
    </location>
</feature>
<keyword evidence="4" id="KW-1185">Reference proteome</keyword>
<feature type="compositionally biased region" description="Polar residues" evidence="2">
    <location>
        <begin position="90"/>
        <end position="102"/>
    </location>
</feature>
<proteinExistence type="predicted"/>
<feature type="region of interest" description="Disordered" evidence="2">
    <location>
        <begin position="83"/>
        <end position="131"/>
    </location>
</feature>
<name>A0A409YEG3_9AGAR</name>
<evidence type="ECO:0000313" key="3">
    <source>
        <dbReference type="EMBL" id="PPR01397.1"/>
    </source>
</evidence>
<protein>
    <submittedName>
        <fullName evidence="3">Uncharacterized protein</fullName>
    </submittedName>
</protein>
<dbReference type="EMBL" id="NHTK01001251">
    <property type="protein sequence ID" value="PPR01397.1"/>
    <property type="molecule type" value="Genomic_DNA"/>
</dbReference>
<dbReference type="InParanoid" id="A0A409YEG3"/>
<feature type="region of interest" description="Disordered" evidence="2">
    <location>
        <begin position="1"/>
        <end position="20"/>
    </location>
</feature>
<dbReference type="Proteomes" id="UP000284842">
    <property type="component" value="Unassembled WGS sequence"/>
</dbReference>
<keyword evidence="1" id="KW-0175">Coiled coil</keyword>
<sequence>MSITSVSTKPRASWSSPRNQPVQISDWIRALDAEPDTQIAGAYDHHLATSQASRVAPFFDTSNISSLPHHLLEKRDGHLRTTLRAHKASSSRPSSIIQTPLNGASDASGHSPVPQVTTAPVIPETTPPQGTTIVRRNYFGIAESQAPERGGASSSNSRPAQGPTADGKEVEEGLGKHDHHHHSSNKDEEVAWMTEKRRMEKHIDVLIANNAHLLSENGQLKQRFATSKEMLVSADQQLTKDEKIIELLNLQVASLRQADEAWKNEKRAMVKEKEEWMEEKKQLVAETERLRQQVVELQQKTEVQVEVEKSVLRMNPREADEKIQRAEEFFATEDKLTCGNVVRMVEMLNEEIFQASAYMAGLVEDVPKEEMKRFTWNQCISPGALGLVEKRIGPALMAFIESKGPENRRDPLALQLAFQAILVWWSAYMVNDFCDESMGHQMATLYKAIRKTGSV</sequence>
<evidence type="ECO:0000313" key="4">
    <source>
        <dbReference type="Proteomes" id="UP000284842"/>
    </source>
</evidence>
<evidence type="ECO:0000256" key="1">
    <source>
        <dbReference type="SAM" id="Coils"/>
    </source>
</evidence>
<feature type="compositionally biased region" description="Basic and acidic residues" evidence="2">
    <location>
        <begin position="166"/>
        <end position="176"/>
    </location>
</feature>
<dbReference type="OrthoDB" id="3147752at2759"/>
<feature type="coiled-coil region" evidence="1">
    <location>
        <begin position="266"/>
        <end position="300"/>
    </location>
</feature>
<gene>
    <name evidence="3" type="ORF">CVT24_006236</name>
</gene>
<reference evidence="3 4" key="1">
    <citation type="journal article" date="2018" name="Evol. Lett.">
        <title>Horizontal gene cluster transfer increased hallucinogenic mushroom diversity.</title>
        <authorList>
            <person name="Reynolds H.T."/>
            <person name="Vijayakumar V."/>
            <person name="Gluck-Thaler E."/>
            <person name="Korotkin H.B."/>
            <person name="Matheny P.B."/>
            <person name="Slot J.C."/>
        </authorList>
    </citation>
    <scope>NUCLEOTIDE SEQUENCE [LARGE SCALE GENOMIC DNA]</scope>
    <source>
        <strain evidence="3 4">2629</strain>
    </source>
</reference>
<organism evidence="3 4">
    <name type="scientific">Panaeolus cyanescens</name>
    <dbReference type="NCBI Taxonomy" id="181874"/>
    <lineage>
        <taxon>Eukaryota</taxon>
        <taxon>Fungi</taxon>
        <taxon>Dikarya</taxon>
        <taxon>Basidiomycota</taxon>
        <taxon>Agaricomycotina</taxon>
        <taxon>Agaricomycetes</taxon>
        <taxon>Agaricomycetidae</taxon>
        <taxon>Agaricales</taxon>
        <taxon>Agaricineae</taxon>
        <taxon>Galeropsidaceae</taxon>
        <taxon>Panaeolus</taxon>
    </lineage>
</organism>
<comment type="caution">
    <text evidence="3">The sequence shown here is derived from an EMBL/GenBank/DDBJ whole genome shotgun (WGS) entry which is preliminary data.</text>
</comment>
<accession>A0A409YEG3</accession>